<dbReference type="Proteomes" id="UP001519460">
    <property type="component" value="Unassembled WGS sequence"/>
</dbReference>
<proteinExistence type="predicted"/>
<reference evidence="1 2" key="1">
    <citation type="journal article" date="2023" name="Sci. Data">
        <title>Genome assembly of the Korean intertidal mud-creeper Batillaria attramentaria.</title>
        <authorList>
            <person name="Patra A.K."/>
            <person name="Ho P.T."/>
            <person name="Jun S."/>
            <person name="Lee S.J."/>
            <person name="Kim Y."/>
            <person name="Won Y.J."/>
        </authorList>
    </citation>
    <scope>NUCLEOTIDE SEQUENCE [LARGE SCALE GENOMIC DNA]</scope>
    <source>
        <strain evidence="1">Wonlab-2016</strain>
    </source>
</reference>
<organism evidence="1 2">
    <name type="scientific">Batillaria attramentaria</name>
    <dbReference type="NCBI Taxonomy" id="370345"/>
    <lineage>
        <taxon>Eukaryota</taxon>
        <taxon>Metazoa</taxon>
        <taxon>Spiralia</taxon>
        <taxon>Lophotrochozoa</taxon>
        <taxon>Mollusca</taxon>
        <taxon>Gastropoda</taxon>
        <taxon>Caenogastropoda</taxon>
        <taxon>Sorbeoconcha</taxon>
        <taxon>Cerithioidea</taxon>
        <taxon>Batillariidae</taxon>
        <taxon>Batillaria</taxon>
    </lineage>
</organism>
<name>A0ABD0K252_9CAEN</name>
<dbReference type="EMBL" id="JACVVK020000265">
    <property type="protein sequence ID" value="KAK7481218.1"/>
    <property type="molecule type" value="Genomic_DNA"/>
</dbReference>
<sequence>MLSRLRTPAQSLNTSHMLQMALCAGGMNVSNTHDSSEQSFCLSSDYKHGNALFCAVLDQNLHPVCWHLQLHLMQEAEDLPSKEVANLYNSEERILSYDAQCLHALLVK</sequence>
<keyword evidence="2" id="KW-1185">Reference proteome</keyword>
<protein>
    <submittedName>
        <fullName evidence="1">Uncharacterized protein</fullName>
    </submittedName>
</protein>
<accession>A0ABD0K252</accession>
<evidence type="ECO:0000313" key="2">
    <source>
        <dbReference type="Proteomes" id="UP001519460"/>
    </source>
</evidence>
<dbReference type="AlphaFoldDB" id="A0ABD0K252"/>
<gene>
    <name evidence="1" type="ORF">BaRGS_00027478</name>
</gene>
<evidence type="ECO:0000313" key="1">
    <source>
        <dbReference type="EMBL" id="KAK7481218.1"/>
    </source>
</evidence>
<comment type="caution">
    <text evidence="1">The sequence shown here is derived from an EMBL/GenBank/DDBJ whole genome shotgun (WGS) entry which is preliminary data.</text>
</comment>